<evidence type="ECO:0000313" key="2">
    <source>
        <dbReference type="Proteomes" id="UP000238762"/>
    </source>
</evidence>
<name>A0A2T1C0U2_9CYAN</name>
<accession>A0A2T1C0U2</accession>
<comment type="caution">
    <text evidence="1">The sequence shown here is derived from an EMBL/GenBank/DDBJ whole genome shotgun (WGS) entry which is preliminary data.</text>
</comment>
<dbReference type="Proteomes" id="UP000238762">
    <property type="component" value="Unassembled WGS sequence"/>
</dbReference>
<keyword evidence="2" id="KW-1185">Reference proteome</keyword>
<protein>
    <submittedName>
        <fullName evidence="1">Uncharacterized protein</fullName>
    </submittedName>
</protein>
<proteinExistence type="predicted"/>
<reference evidence="1 2" key="1">
    <citation type="submission" date="2018-02" db="EMBL/GenBank/DDBJ databases">
        <authorList>
            <person name="Cohen D.B."/>
            <person name="Kent A.D."/>
        </authorList>
    </citation>
    <scope>NUCLEOTIDE SEQUENCE [LARGE SCALE GENOMIC DNA]</scope>
    <source>
        <strain evidence="1 2">CCAP 1448/3</strain>
    </source>
</reference>
<dbReference type="EMBL" id="PVWJ01000083">
    <property type="protein sequence ID" value="PSB01880.1"/>
    <property type="molecule type" value="Genomic_DNA"/>
</dbReference>
<dbReference type="OrthoDB" id="488156at2"/>
<sequence>MTERLDRIEVILDRLAVGIEETKALANSNAKTIQAMLESQETRRLEHQEQIDRLDAIMTRIASVQEGMANWLVAIDETQPTVLRRLNSIENKINNLLERD</sequence>
<gene>
    <name evidence="1" type="ORF">C7B64_16055</name>
</gene>
<organism evidence="1 2">
    <name type="scientific">Merismopedia glauca CCAP 1448/3</name>
    <dbReference type="NCBI Taxonomy" id="1296344"/>
    <lineage>
        <taxon>Bacteria</taxon>
        <taxon>Bacillati</taxon>
        <taxon>Cyanobacteriota</taxon>
        <taxon>Cyanophyceae</taxon>
        <taxon>Synechococcales</taxon>
        <taxon>Merismopediaceae</taxon>
        <taxon>Merismopedia</taxon>
    </lineage>
</organism>
<evidence type="ECO:0000313" key="1">
    <source>
        <dbReference type="EMBL" id="PSB01880.1"/>
    </source>
</evidence>
<dbReference type="RefSeq" id="WP_106289670.1">
    <property type="nucleotide sequence ID" value="NZ_CAWNTC010000111.1"/>
</dbReference>
<reference evidence="1 2" key="2">
    <citation type="submission" date="2018-03" db="EMBL/GenBank/DDBJ databases">
        <title>The ancient ancestry and fast evolution of plastids.</title>
        <authorList>
            <person name="Moore K.R."/>
            <person name="Magnabosco C."/>
            <person name="Momper L."/>
            <person name="Gold D.A."/>
            <person name="Bosak T."/>
            <person name="Fournier G.P."/>
        </authorList>
    </citation>
    <scope>NUCLEOTIDE SEQUENCE [LARGE SCALE GENOMIC DNA]</scope>
    <source>
        <strain evidence="1 2">CCAP 1448/3</strain>
    </source>
</reference>
<dbReference type="AlphaFoldDB" id="A0A2T1C0U2"/>